<sequence length="507" mass="54636">MNFQTILALNLMALSALALALGLIQRREGTRSIALVNALVLAVGAYGLWRAPQEAGWLVALVFLPLVATPMALGALQSRYTRAGRLETAARCADLAAFFHPTAGMRLAAAYARAAAIDDPRERARAFAALAADAPPEQAAAIETRLLAERGDWEKALALAQNPENARQLAGYRFRALGETGRIEELMRDYARSADSTPLEQTAFSWLFVLAFGGRPRAVEELATKIMHFDPDTTAYWIAVAERHAGVAEPARATFERLALSLKETPSAIAARRQLAIDWTPHAPLSPRAQEIVEGVAARVASESARQARGWRLPAATLVFILVNSVMFVAEVAMGGSQDVSTLIRLGALWAPLVFSGETWRILTASFLHYGPLHFGLNMMMLALIGREIEYETGALRTLALYFGATLVSSLVVLAVMIIGAGYGLYVGASGAIFGLFGAVAALRIRDWLKHRASLDAFRATTLGVAMLVQIGADFLLPMSSLSAHLSGFGFGLLMGFFIRQKRTLGA</sequence>
<dbReference type="InterPro" id="IPR035952">
    <property type="entry name" value="Rhomboid-like_sf"/>
</dbReference>
<evidence type="ECO:0000256" key="5">
    <source>
        <dbReference type="ARBA" id="ARBA00022989"/>
    </source>
</evidence>
<evidence type="ECO:0000313" key="9">
    <source>
        <dbReference type="EMBL" id="GLI91036.1"/>
    </source>
</evidence>
<evidence type="ECO:0000256" key="4">
    <source>
        <dbReference type="ARBA" id="ARBA00022801"/>
    </source>
</evidence>
<feature type="transmembrane region" description="Helical" evidence="7">
    <location>
        <begin position="31"/>
        <end position="49"/>
    </location>
</feature>
<feature type="transmembrane region" description="Helical" evidence="7">
    <location>
        <begin position="482"/>
        <end position="499"/>
    </location>
</feature>
<dbReference type="PANTHER" id="PTHR43731">
    <property type="entry name" value="RHOMBOID PROTEASE"/>
    <property type="match status" value="1"/>
</dbReference>
<feature type="domain" description="Peptidase S54 rhomboid" evidence="8">
    <location>
        <begin position="357"/>
        <end position="501"/>
    </location>
</feature>
<evidence type="ECO:0000259" key="8">
    <source>
        <dbReference type="Pfam" id="PF01694"/>
    </source>
</evidence>
<dbReference type="GO" id="GO:0016020">
    <property type="term" value="C:membrane"/>
    <property type="evidence" value="ECO:0007669"/>
    <property type="project" value="UniProtKB-SubCell"/>
</dbReference>
<dbReference type="SUPFAM" id="SSF144091">
    <property type="entry name" value="Rhomboid-like"/>
    <property type="match status" value="1"/>
</dbReference>
<feature type="transmembrane region" description="Helical" evidence="7">
    <location>
        <begin position="399"/>
        <end position="419"/>
    </location>
</feature>
<protein>
    <recommendedName>
        <fullName evidence="8">Peptidase S54 rhomboid domain-containing protein</fullName>
    </recommendedName>
</protein>
<feature type="transmembrane region" description="Helical" evidence="7">
    <location>
        <begin position="313"/>
        <end position="334"/>
    </location>
</feature>
<evidence type="ECO:0000256" key="1">
    <source>
        <dbReference type="ARBA" id="ARBA00004141"/>
    </source>
</evidence>
<dbReference type="AlphaFoldDB" id="A0A9W6GQH2"/>
<comment type="subcellular location">
    <subcellularLocation>
        <location evidence="1">Membrane</location>
        <topology evidence="1">Multi-pass membrane protein</topology>
    </subcellularLocation>
</comment>
<evidence type="ECO:0000256" key="2">
    <source>
        <dbReference type="ARBA" id="ARBA00009045"/>
    </source>
</evidence>
<evidence type="ECO:0000313" key="10">
    <source>
        <dbReference type="Proteomes" id="UP001144323"/>
    </source>
</evidence>
<keyword evidence="6 7" id="KW-0472">Membrane</keyword>
<comment type="similarity">
    <text evidence="2">Belongs to the peptidase S54 family.</text>
</comment>
<evidence type="ECO:0000256" key="3">
    <source>
        <dbReference type="ARBA" id="ARBA00022692"/>
    </source>
</evidence>
<keyword evidence="3 7" id="KW-0812">Transmembrane</keyword>
<proteinExistence type="inferred from homology"/>
<feature type="transmembrane region" description="Helical" evidence="7">
    <location>
        <begin position="6"/>
        <end position="24"/>
    </location>
</feature>
<dbReference type="Pfam" id="PF01694">
    <property type="entry name" value="Rhomboid"/>
    <property type="match status" value="1"/>
</dbReference>
<keyword evidence="5 7" id="KW-1133">Transmembrane helix</keyword>
<dbReference type="InterPro" id="IPR050925">
    <property type="entry name" value="Rhomboid_protease_S54"/>
</dbReference>
<dbReference type="RefSeq" id="WP_281799600.1">
    <property type="nucleotide sequence ID" value="NZ_BSEC01000001.1"/>
</dbReference>
<organism evidence="9 10">
    <name type="scientific">Methylocystis echinoides</name>
    <dbReference type="NCBI Taxonomy" id="29468"/>
    <lineage>
        <taxon>Bacteria</taxon>
        <taxon>Pseudomonadati</taxon>
        <taxon>Pseudomonadota</taxon>
        <taxon>Alphaproteobacteria</taxon>
        <taxon>Hyphomicrobiales</taxon>
        <taxon>Methylocystaceae</taxon>
        <taxon>Methylocystis</taxon>
    </lineage>
</organism>
<dbReference type="InterPro" id="IPR022764">
    <property type="entry name" value="Peptidase_S54_rhomboid_dom"/>
</dbReference>
<dbReference type="GO" id="GO:0004252">
    <property type="term" value="F:serine-type endopeptidase activity"/>
    <property type="evidence" value="ECO:0007669"/>
    <property type="project" value="InterPro"/>
</dbReference>
<dbReference type="EMBL" id="BSEC01000001">
    <property type="protein sequence ID" value="GLI91036.1"/>
    <property type="molecule type" value="Genomic_DNA"/>
</dbReference>
<keyword evidence="10" id="KW-1185">Reference proteome</keyword>
<keyword evidence="4" id="KW-0378">Hydrolase</keyword>
<feature type="transmembrane region" description="Helical" evidence="7">
    <location>
        <begin position="367"/>
        <end position="387"/>
    </location>
</feature>
<name>A0A9W6GQH2_9HYPH</name>
<dbReference type="PANTHER" id="PTHR43731:SF14">
    <property type="entry name" value="PRESENILIN-ASSOCIATED RHOMBOID-LIKE PROTEIN, MITOCHONDRIAL"/>
    <property type="match status" value="1"/>
</dbReference>
<feature type="transmembrane region" description="Helical" evidence="7">
    <location>
        <begin position="55"/>
        <end position="76"/>
    </location>
</feature>
<feature type="transmembrane region" description="Helical" evidence="7">
    <location>
        <begin position="425"/>
        <end position="445"/>
    </location>
</feature>
<reference evidence="9" key="1">
    <citation type="journal article" date="2023" name="Int. J. Syst. Evol. Microbiol.">
        <title>Methylocystis iwaonis sp. nov., a type II methane-oxidizing bacterium from surface soil of a rice paddy field in Japan, and emended description of the genus Methylocystis (ex Whittenbury et al. 1970) Bowman et al. 1993.</title>
        <authorList>
            <person name="Kaise H."/>
            <person name="Sawadogo J.B."/>
            <person name="Alam M.S."/>
            <person name="Ueno C."/>
            <person name="Dianou D."/>
            <person name="Shinjo R."/>
            <person name="Asakawa S."/>
        </authorList>
    </citation>
    <scope>NUCLEOTIDE SEQUENCE</scope>
    <source>
        <strain evidence="9">LMG27198</strain>
    </source>
</reference>
<dbReference type="Proteomes" id="UP001144323">
    <property type="component" value="Unassembled WGS sequence"/>
</dbReference>
<evidence type="ECO:0000256" key="6">
    <source>
        <dbReference type="ARBA" id="ARBA00023136"/>
    </source>
</evidence>
<dbReference type="Gene3D" id="1.20.1540.10">
    <property type="entry name" value="Rhomboid-like"/>
    <property type="match status" value="1"/>
</dbReference>
<accession>A0A9W6GQH2</accession>
<gene>
    <name evidence="9" type="ORF">LMG27198_00280</name>
</gene>
<feature type="transmembrane region" description="Helical" evidence="7">
    <location>
        <begin position="457"/>
        <end position="476"/>
    </location>
</feature>
<evidence type="ECO:0000256" key="7">
    <source>
        <dbReference type="SAM" id="Phobius"/>
    </source>
</evidence>
<comment type="caution">
    <text evidence="9">The sequence shown here is derived from an EMBL/GenBank/DDBJ whole genome shotgun (WGS) entry which is preliminary data.</text>
</comment>